<evidence type="ECO:0000256" key="6">
    <source>
        <dbReference type="SAM" id="MobiDB-lite"/>
    </source>
</evidence>
<sequence>MQYRPIAASRGANDNGRKEPVGDHGARPVTPLPKRSLLIICCARFGEPVSFTMLFPFVYFVRRRLNGTMHNETLTNGHASLDHRCLPWGYLSDRIGRRPVIMAGLLGTTVCSILFGLSTSYAWAMSVRIMAGLLNGNIGVVKSMVGEITDETNQGERER</sequence>
<proteinExistence type="predicted"/>
<evidence type="ECO:0008006" key="10">
    <source>
        <dbReference type="Google" id="ProtNLM"/>
    </source>
</evidence>
<dbReference type="GO" id="GO:0016020">
    <property type="term" value="C:membrane"/>
    <property type="evidence" value="ECO:0007669"/>
    <property type="project" value="UniProtKB-SubCell"/>
</dbReference>
<feature type="transmembrane region" description="Helical" evidence="7">
    <location>
        <begin position="100"/>
        <end position="124"/>
    </location>
</feature>
<keyword evidence="9" id="KW-1185">Reference proteome</keyword>
<dbReference type="Gene3D" id="1.20.1250.20">
    <property type="entry name" value="MFS general substrate transporter like domains"/>
    <property type="match status" value="1"/>
</dbReference>
<keyword evidence="4 7" id="KW-1133">Transmembrane helix</keyword>
<evidence type="ECO:0000256" key="1">
    <source>
        <dbReference type="ARBA" id="ARBA00004141"/>
    </source>
</evidence>
<organism evidence="8 9">
    <name type="scientific">Syncephalis pseudoplumigaleata</name>
    <dbReference type="NCBI Taxonomy" id="1712513"/>
    <lineage>
        <taxon>Eukaryota</taxon>
        <taxon>Fungi</taxon>
        <taxon>Fungi incertae sedis</taxon>
        <taxon>Zoopagomycota</taxon>
        <taxon>Zoopagomycotina</taxon>
        <taxon>Zoopagomycetes</taxon>
        <taxon>Zoopagales</taxon>
        <taxon>Piptocephalidaceae</taxon>
        <taxon>Syncephalis</taxon>
    </lineage>
</organism>
<dbReference type="Proteomes" id="UP000278143">
    <property type="component" value="Unassembled WGS sequence"/>
</dbReference>
<feature type="compositionally biased region" description="Basic and acidic residues" evidence="6">
    <location>
        <begin position="15"/>
        <end position="26"/>
    </location>
</feature>
<dbReference type="OrthoDB" id="10262656at2759"/>
<dbReference type="PANTHER" id="PTHR23504:SF15">
    <property type="entry name" value="MAJOR FACILITATOR SUPERFAMILY (MFS) PROFILE DOMAIN-CONTAINING PROTEIN"/>
    <property type="match status" value="1"/>
</dbReference>
<comment type="subcellular location">
    <subcellularLocation>
        <location evidence="1">Membrane</location>
        <topology evidence="1">Multi-pass membrane protein</topology>
    </subcellularLocation>
</comment>
<evidence type="ECO:0000313" key="9">
    <source>
        <dbReference type="Proteomes" id="UP000278143"/>
    </source>
</evidence>
<dbReference type="GO" id="GO:0022857">
    <property type="term" value="F:transmembrane transporter activity"/>
    <property type="evidence" value="ECO:0007669"/>
    <property type="project" value="InterPro"/>
</dbReference>
<dbReference type="EMBL" id="KZ992234">
    <property type="protein sequence ID" value="RKP22341.1"/>
    <property type="molecule type" value="Genomic_DNA"/>
</dbReference>
<evidence type="ECO:0000313" key="8">
    <source>
        <dbReference type="EMBL" id="RKP22341.1"/>
    </source>
</evidence>
<evidence type="ECO:0000256" key="7">
    <source>
        <dbReference type="SAM" id="Phobius"/>
    </source>
</evidence>
<keyword evidence="2" id="KW-0813">Transport</keyword>
<dbReference type="InterPro" id="IPR011701">
    <property type="entry name" value="MFS"/>
</dbReference>
<dbReference type="AlphaFoldDB" id="A0A4P9YT79"/>
<name>A0A4P9YT79_9FUNG</name>
<evidence type="ECO:0000256" key="4">
    <source>
        <dbReference type="ARBA" id="ARBA00022989"/>
    </source>
</evidence>
<feature type="region of interest" description="Disordered" evidence="6">
    <location>
        <begin position="1"/>
        <end position="28"/>
    </location>
</feature>
<dbReference type="Pfam" id="PF07690">
    <property type="entry name" value="MFS_1"/>
    <property type="match status" value="1"/>
</dbReference>
<evidence type="ECO:0000256" key="2">
    <source>
        <dbReference type="ARBA" id="ARBA00022448"/>
    </source>
</evidence>
<dbReference type="InterPro" id="IPR036259">
    <property type="entry name" value="MFS_trans_sf"/>
</dbReference>
<accession>A0A4P9YT79</accession>
<reference evidence="9" key="1">
    <citation type="journal article" date="2018" name="Nat. Microbiol.">
        <title>Leveraging single-cell genomics to expand the fungal tree of life.</title>
        <authorList>
            <person name="Ahrendt S.R."/>
            <person name="Quandt C.A."/>
            <person name="Ciobanu D."/>
            <person name="Clum A."/>
            <person name="Salamov A."/>
            <person name="Andreopoulos B."/>
            <person name="Cheng J.F."/>
            <person name="Woyke T."/>
            <person name="Pelin A."/>
            <person name="Henrissat B."/>
            <person name="Reynolds N.K."/>
            <person name="Benny G.L."/>
            <person name="Smith M.E."/>
            <person name="James T.Y."/>
            <person name="Grigoriev I.V."/>
        </authorList>
    </citation>
    <scope>NUCLEOTIDE SEQUENCE [LARGE SCALE GENOMIC DNA]</scope>
    <source>
        <strain evidence="9">Benny S71-1</strain>
    </source>
</reference>
<protein>
    <recommendedName>
        <fullName evidence="10">Major facilitator superfamily (MFS) profile domain-containing protein</fullName>
    </recommendedName>
</protein>
<keyword evidence="3 7" id="KW-0812">Transmembrane</keyword>
<dbReference type="SUPFAM" id="SSF103473">
    <property type="entry name" value="MFS general substrate transporter"/>
    <property type="match status" value="1"/>
</dbReference>
<evidence type="ECO:0000256" key="5">
    <source>
        <dbReference type="ARBA" id="ARBA00023136"/>
    </source>
</evidence>
<evidence type="ECO:0000256" key="3">
    <source>
        <dbReference type="ARBA" id="ARBA00022692"/>
    </source>
</evidence>
<keyword evidence="5 7" id="KW-0472">Membrane</keyword>
<dbReference type="PANTHER" id="PTHR23504">
    <property type="entry name" value="MAJOR FACILITATOR SUPERFAMILY DOMAIN-CONTAINING PROTEIN 10"/>
    <property type="match status" value="1"/>
</dbReference>
<gene>
    <name evidence="8" type="ORF">SYNPS1DRAFT_20189</name>
</gene>